<protein>
    <submittedName>
        <fullName evidence="1">Uncharacterized protein</fullName>
    </submittedName>
</protein>
<evidence type="ECO:0000313" key="1">
    <source>
        <dbReference type="EMBL" id="KAF2751055.1"/>
    </source>
</evidence>
<evidence type="ECO:0000313" key="2">
    <source>
        <dbReference type="Proteomes" id="UP000799440"/>
    </source>
</evidence>
<accession>A0A6A6VKD3</accession>
<dbReference type="AlphaFoldDB" id="A0A6A6VKD3"/>
<dbReference type="EMBL" id="MU006563">
    <property type="protein sequence ID" value="KAF2751055.1"/>
    <property type="molecule type" value="Genomic_DNA"/>
</dbReference>
<organism evidence="1 2">
    <name type="scientific">Sporormia fimetaria CBS 119925</name>
    <dbReference type="NCBI Taxonomy" id="1340428"/>
    <lineage>
        <taxon>Eukaryota</taxon>
        <taxon>Fungi</taxon>
        <taxon>Dikarya</taxon>
        <taxon>Ascomycota</taxon>
        <taxon>Pezizomycotina</taxon>
        <taxon>Dothideomycetes</taxon>
        <taxon>Pleosporomycetidae</taxon>
        <taxon>Pleosporales</taxon>
        <taxon>Sporormiaceae</taxon>
        <taxon>Sporormia</taxon>
    </lineage>
</organism>
<reference evidence="1" key="1">
    <citation type="journal article" date="2020" name="Stud. Mycol.">
        <title>101 Dothideomycetes genomes: a test case for predicting lifestyles and emergence of pathogens.</title>
        <authorList>
            <person name="Haridas S."/>
            <person name="Albert R."/>
            <person name="Binder M."/>
            <person name="Bloem J."/>
            <person name="Labutti K."/>
            <person name="Salamov A."/>
            <person name="Andreopoulos B."/>
            <person name="Baker S."/>
            <person name="Barry K."/>
            <person name="Bills G."/>
            <person name="Bluhm B."/>
            <person name="Cannon C."/>
            <person name="Castanera R."/>
            <person name="Culley D."/>
            <person name="Daum C."/>
            <person name="Ezra D."/>
            <person name="Gonzalez J."/>
            <person name="Henrissat B."/>
            <person name="Kuo A."/>
            <person name="Liang C."/>
            <person name="Lipzen A."/>
            <person name="Lutzoni F."/>
            <person name="Magnuson J."/>
            <person name="Mondo S."/>
            <person name="Nolan M."/>
            <person name="Ohm R."/>
            <person name="Pangilinan J."/>
            <person name="Park H.-J."/>
            <person name="Ramirez L."/>
            <person name="Alfaro M."/>
            <person name="Sun H."/>
            <person name="Tritt A."/>
            <person name="Yoshinaga Y."/>
            <person name="Zwiers L.-H."/>
            <person name="Turgeon B."/>
            <person name="Goodwin S."/>
            <person name="Spatafora J."/>
            <person name="Crous P."/>
            <person name="Grigoriev I."/>
        </authorList>
    </citation>
    <scope>NUCLEOTIDE SEQUENCE</scope>
    <source>
        <strain evidence="1">CBS 119925</strain>
    </source>
</reference>
<sequence length="60" mass="6778">MLTILTFVIEYRFRLKPPPNNPSHTKAITAVGDLMWVASIPILQYPFAIDVLTGDVKKVH</sequence>
<gene>
    <name evidence="1" type="ORF">M011DRAFT_464843</name>
</gene>
<name>A0A6A6VKD3_9PLEO</name>
<dbReference type="Proteomes" id="UP000799440">
    <property type="component" value="Unassembled WGS sequence"/>
</dbReference>
<proteinExistence type="predicted"/>
<keyword evidence="2" id="KW-1185">Reference proteome</keyword>